<keyword evidence="8" id="KW-1185">Reference proteome</keyword>
<feature type="domain" description="Major facilitator superfamily (MFS) profile" evidence="6">
    <location>
        <begin position="1"/>
        <end position="260"/>
    </location>
</feature>
<feature type="transmembrane region" description="Helical" evidence="5">
    <location>
        <begin position="165"/>
        <end position="192"/>
    </location>
</feature>
<sequence>MAAGPFLSYGTLNYMLLPLPFVALAACWGLPETPHYLLKEGRVGSAREALARLRGFKDQTHLQRAVLGEAVQTSHPGRSRGGVIIKQYLGVIMAEARVKLHERTVFLVFGGISFIVSIVSSILVDRVARRHLLVGSYLGSALALAAVGLYFFLLNVLTVDHAALAVFGAVPFIAIVLSNVISTFGFIALSGVIPAEIFPLNVKAVAMTSLSIFGGVLGFTVGKAYQHVKDLLGQHTVFWIFAAVAFFGAVFTLFVVPETRGKDLNEIQKEMQGDAYHENSDRLKKIYLNIEGTELDELKRKESI</sequence>
<dbReference type="InterPro" id="IPR050549">
    <property type="entry name" value="MFS_Trehalose_Transporter"/>
</dbReference>
<evidence type="ECO:0000256" key="3">
    <source>
        <dbReference type="ARBA" id="ARBA00022989"/>
    </source>
</evidence>
<dbReference type="InterPro" id="IPR020846">
    <property type="entry name" value="MFS_dom"/>
</dbReference>
<keyword evidence="7" id="KW-0813">Transport</keyword>
<dbReference type="STRING" id="104452.A0A0L7LKT1"/>
<feature type="transmembrane region" description="Helical" evidence="5">
    <location>
        <begin position="204"/>
        <end position="225"/>
    </location>
</feature>
<keyword evidence="3 5" id="KW-1133">Transmembrane helix</keyword>
<reference evidence="7 8" key="1">
    <citation type="journal article" date="2015" name="Genome Biol. Evol.">
        <title>The genome of winter moth (Operophtera brumata) provides a genomic perspective on sexual dimorphism and phenology.</title>
        <authorList>
            <person name="Derks M.F."/>
            <person name="Smit S."/>
            <person name="Salis L."/>
            <person name="Schijlen E."/>
            <person name="Bossers A."/>
            <person name="Mateman C."/>
            <person name="Pijl A.S."/>
            <person name="de Ridder D."/>
            <person name="Groenen M.A."/>
            <person name="Visser M.E."/>
            <person name="Megens H.J."/>
        </authorList>
    </citation>
    <scope>NUCLEOTIDE SEQUENCE [LARGE SCALE GENOMIC DNA]</scope>
    <source>
        <strain evidence="7">WM2013NL</strain>
        <tissue evidence="7">Head and thorax</tissue>
    </source>
</reference>
<feature type="transmembrane region" description="Helical" evidence="5">
    <location>
        <begin position="237"/>
        <end position="256"/>
    </location>
</feature>
<evidence type="ECO:0000256" key="2">
    <source>
        <dbReference type="ARBA" id="ARBA00022692"/>
    </source>
</evidence>
<dbReference type="Proteomes" id="UP000037510">
    <property type="component" value="Unassembled WGS sequence"/>
</dbReference>
<dbReference type="PANTHER" id="PTHR48021:SF46">
    <property type="entry name" value="MAJOR FACILITATOR SUPERFAMILY (MFS) PROFILE DOMAIN-CONTAINING PROTEIN"/>
    <property type="match status" value="1"/>
</dbReference>
<comment type="caution">
    <text evidence="7">The sequence shown here is derived from an EMBL/GenBank/DDBJ whole genome shotgun (WGS) entry which is preliminary data.</text>
</comment>
<feature type="transmembrane region" description="Helical" evidence="5">
    <location>
        <begin position="105"/>
        <end position="124"/>
    </location>
</feature>
<name>A0A0L7LKT1_OPEBR</name>
<dbReference type="InterPro" id="IPR036259">
    <property type="entry name" value="MFS_trans_sf"/>
</dbReference>
<dbReference type="PROSITE" id="PS50850">
    <property type="entry name" value="MFS"/>
    <property type="match status" value="1"/>
</dbReference>
<proteinExistence type="predicted"/>
<evidence type="ECO:0000313" key="7">
    <source>
        <dbReference type="EMBL" id="KOB75974.1"/>
    </source>
</evidence>
<protein>
    <submittedName>
        <fullName evidence="7">Sugar transporter</fullName>
    </submittedName>
</protein>
<accession>A0A0L7LKT1</accession>
<feature type="transmembrane region" description="Helical" evidence="5">
    <location>
        <begin position="131"/>
        <end position="153"/>
    </location>
</feature>
<dbReference type="PANTHER" id="PTHR48021">
    <property type="match status" value="1"/>
</dbReference>
<keyword evidence="4 5" id="KW-0472">Membrane</keyword>
<dbReference type="GO" id="GO:0016020">
    <property type="term" value="C:membrane"/>
    <property type="evidence" value="ECO:0007669"/>
    <property type="project" value="UniProtKB-SubCell"/>
</dbReference>
<comment type="subcellular location">
    <subcellularLocation>
        <location evidence="1">Membrane</location>
        <topology evidence="1">Multi-pass membrane protein</topology>
    </subcellularLocation>
</comment>
<evidence type="ECO:0000256" key="5">
    <source>
        <dbReference type="SAM" id="Phobius"/>
    </source>
</evidence>
<dbReference type="GO" id="GO:0022857">
    <property type="term" value="F:transmembrane transporter activity"/>
    <property type="evidence" value="ECO:0007669"/>
    <property type="project" value="InterPro"/>
</dbReference>
<dbReference type="AlphaFoldDB" id="A0A0L7LKT1"/>
<gene>
    <name evidence="7" type="ORF">OBRU01_06574</name>
</gene>
<evidence type="ECO:0000259" key="6">
    <source>
        <dbReference type="PROSITE" id="PS50850"/>
    </source>
</evidence>
<dbReference type="Pfam" id="PF00083">
    <property type="entry name" value="Sugar_tr"/>
    <property type="match status" value="1"/>
</dbReference>
<organism evidence="7 8">
    <name type="scientific">Operophtera brumata</name>
    <name type="common">Winter moth</name>
    <name type="synonym">Phalaena brumata</name>
    <dbReference type="NCBI Taxonomy" id="104452"/>
    <lineage>
        <taxon>Eukaryota</taxon>
        <taxon>Metazoa</taxon>
        <taxon>Ecdysozoa</taxon>
        <taxon>Arthropoda</taxon>
        <taxon>Hexapoda</taxon>
        <taxon>Insecta</taxon>
        <taxon>Pterygota</taxon>
        <taxon>Neoptera</taxon>
        <taxon>Endopterygota</taxon>
        <taxon>Lepidoptera</taxon>
        <taxon>Glossata</taxon>
        <taxon>Ditrysia</taxon>
        <taxon>Geometroidea</taxon>
        <taxon>Geometridae</taxon>
        <taxon>Larentiinae</taxon>
        <taxon>Operophtera</taxon>
    </lineage>
</organism>
<evidence type="ECO:0000256" key="1">
    <source>
        <dbReference type="ARBA" id="ARBA00004141"/>
    </source>
</evidence>
<dbReference type="InterPro" id="IPR005828">
    <property type="entry name" value="MFS_sugar_transport-like"/>
</dbReference>
<feature type="transmembrane region" description="Helical" evidence="5">
    <location>
        <begin position="12"/>
        <end position="31"/>
    </location>
</feature>
<keyword evidence="7" id="KW-0762">Sugar transport</keyword>
<keyword evidence="2 5" id="KW-0812">Transmembrane</keyword>
<evidence type="ECO:0000313" key="8">
    <source>
        <dbReference type="Proteomes" id="UP000037510"/>
    </source>
</evidence>
<dbReference type="Gene3D" id="1.20.1250.20">
    <property type="entry name" value="MFS general substrate transporter like domains"/>
    <property type="match status" value="2"/>
</dbReference>
<dbReference type="SUPFAM" id="SSF103473">
    <property type="entry name" value="MFS general substrate transporter"/>
    <property type="match status" value="1"/>
</dbReference>
<dbReference type="EMBL" id="JTDY01000761">
    <property type="protein sequence ID" value="KOB75974.1"/>
    <property type="molecule type" value="Genomic_DNA"/>
</dbReference>
<evidence type="ECO:0000256" key="4">
    <source>
        <dbReference type="ARBA" id="ARBA00023136"/>
    </source>
</evidence>